<dbReference type="AlphaFoldDB" id="A0A316VW27"/>
<evidence type="ECO:0000313" key="3">
    <source>
        <dbReference type="Proteomes" id="UP000245783"/>
    </source>
</evidence>
<feature type="region of interest" description="Disordered" evidence="1">
    <location>
        <begin position="131"/>
        <end position="153"/>
    </location>
</feature>
<dbReference type="GeneID" id="37032524"/>
<keyword evidence="3" id="KW-1185">Reference proteome</keyword>
<dbReference type="InParanoid" id="A0A316VW27"/>
<organism evidence="2 3">
    <name type="scientific">Ceraceosorus guamensis</name>
    <dbReference type="NCBI Taxonomy" id="1522189"/>
    <lineage>
        <taxon>Eukaryota</taxon>
        <taxon>Fungi</taxon>
        <taxon>Dikarya</taxon>
        <taxon>Basidiomycota</taxon>
        <taxon>Ustilaginomycotina</taxon>
        <taxon>Exobasidiomycetes</taxon>
        <taxon>Ceraceosorales</taxon>
        <taxon>Ceraceosoraceae</taxon>
        <taxon>Ceraceosorus</taxon>
    </lineage>
</organism>
<name>A0A316VW27_9BASI</name>
<gene>
    <name evidence="2" type="ORF">IE81DRAFT_173978</name>
</gene>
<reference evidence="2 3" key="1">
    <citation type="journal article" date="2018" name="Mol. Biol. Evol.">
        <title>Broad Genomic Sampling Reveals a Smut Pathogenic Ancestry of the Fungal Clade Ustilaginomycotina.</title>
        <authorList>
            <person name="Kijpornyongpan T."/>
            <person name="Mondo S.J."/>
            <person name="Barry K."/>
            <person name="Sandor L."/>
            <person name="Lee J."/>
            <person name="Lipzen A."/>
            <person name="Pangilinan J."/>
            <person name="LaButti K."/>
            <person name="Hainaut M."/>
            <person name="Henrissat B."/>
            <person name="Grigoriev I.V."/>
            <person name="Spatafora J.W."/>
            <person name="Aime M.C."/>
        </authorList>
    </citation>
    <scope>NUCLEOTIDE SEQUENCE [LARGE SCALE GENOMIC DNA]</scope>
    <source>
        <strain evidence="2 3">MCA 4658</strain>
    </source>
</reference>
<proteinExistence type="predicted"/>
<dbReference type="Proteomes" id="UP000245783">
    <property type="component" value="Unassembled WGS sequence"/>
</dbReference>
<evidence type="ECO:0000256" key="1">
    <source>
        <dbReference type="SAM" id="MobiDB-lite"/>
    </source>
</evidence>
<protein>
    <submittedName>
        <fullName evidence="2">Uncharacterized protein</fullName>
    </submittedName>
</protein>
<feature type="region of interest" description="Disordered" evidence="1">
    <location>
        <begin position="63"/>
        <end position="104"/>
    </location>
</feature>
<sequence>MLSSDKVADRGPNHLVLHSVARQKQFAYDGVGACVLTMVKFHRVALDQSRVVGCWAACKWLSKSQPHQSQSLCPPLSPPPASLLRKQEARKHESSGKKSWPALTRPHAPLLHFGRLVERCLLLTDTSLGKLEPDVGPLDSKGLARSQPASAPS</sequence>
<feature type="compositionally biased region" description="Basic and acidic residues" evidence="1">
    <location>
        <begin position="85"/>
        <end position="96"/>
    </location>
</feature>
<dbReference type="RefSeq" id="XP_025368654.1">
    <property type="nucleotide sequence ID" value="XM_025510654.1"/>
</dbReference>
<evidence type="ECO:0000313" key="2">
    <source>
        <dbReference type="EMBL" id="PWN41494.1"/>
    </source>
</evidence>
<feature type="compositionally biased region" description="Low complexity" evidence="1">
    <location>
        <begin position="64"/>
        <end position="74"/>
    </location>
</feature>
<accession>A0A316VW27</accession>
<dbReference type="EMBL" id="KZ819392">
    <property type="protein sequence ID" value="PWN41494.1"/>
    <property type="molecule type" value="Genomic_DNA"/>
</dbReference>